<evidence type="ECO:0000313" key="4">
    <source>
        <dbReference type="Proteomes" id="UP000217676"/>
    </source>
</evidence>
<organism evidence="3 4">
    <name type="scientific">Streptomyces laurentii</name>
    <dbReference type="NCBI Taxonomy" id="39478"/>
    <lineage>
        <taxon>Bacteria</taxon>
        <taxon>Bacillati</taxon>
        <taxon>Actinomycetota</taxon>
        <taxon>Actinomycetes</taxon>
        <taxon>Kitasatosporales</taxon>
        <taxon>Streptomycetaceae</taxon>
        <taxon>Streptomyces</taxon>
    </lineage>
</organism>
<gene>
    <name evidence="3" type="ORF">SLA_0232</name>
</gene>
<evidence type="ECO:0000259" key="2">
    <source>
        <dbReference type="SMART" id="SM00470"/>
    </source>
</evidence>
<reference evidence="3 4" key="1">
    <citation type="journal article" date="2016" name="Genome Announc.">
        <title>Complete Genome Sequence of Thiostrepton-Producing Streptomyces laurentii ATCC 31255.</title>
        <authorList>
            <person name="Doi K."/>
            <person name="Fujino Y."/>
            <person name="Nagayoshi Y."/>
            <person name="Ohshima T."/>
            <person name="Ogata S."/>
        </authorList>
    </citation>
    <scope>NUCLEOTIDE SEQUENCE [LARGE SCALE GENOMIC DNA]</scope>
    <source>
        <strain evidence="3 4">ATCC 31255</strain>
    </source>
</reference>
<feature type="compositionally biased region" description="Polar residues" evidence="1">
    <location>
        <begin position="125"/>
        <end position="137"/>
    </location>
</feature>
<evidence type="ECO:0000313" key="3">
    <source>
        <dbReference type="EMBL" id="BAU81187.1"/>
    </source>
</evidence>
<feature type="region of interest" description="Disordered" evidence="1">
    <location>
        <begin position="214"/>
        <end position="251"/>
    </location>
</feature>
<keyword evidence="4" id="KW-1185">Reference proteome</keyword>
<feature type="compositionally biased region" description="Basic and acidic residues" evidence="1">
    <location>
        <begin position="159"/>
        <end position="175"/>
    </location>
</feature>
<dbReference type="EMBL" id="AP017424">
    <property type="protein sequence ID" value="BAU81187.1"/>
    <property type="molecule type" value="Genomic_DNA"/>
</dbReference>
<proteinExistence type="predicted"/>
<dbReference type="SUPFAM" id="SSF110849">
    <property type="entry name" value="ParB/Sulfiredoxin"/>
    <property type="match status" value="1"/>
</dbReference>
<dbReference type="InterPro" id="IPR003115">
    <property type="entry name" value="ParB_N"/>
</dbReference>
<name>A0A160NS98_STRLU</name>
<accession>A0A160NS98</accession>
<feature type="domain" description="ParB-like N-terminal" evidence="2">
    <location>
        <begin position="16"/>
        <end position="100"/>
    </location>
</feature>
<feature type="region of interest" description="Disordered" evidence="1">
    <location>
        <begin position="125"/>
        <end position="176"/>
    </location>
</feature>
<dbReference type="SMART" id="SM00470">
    <property type="entry name" value="ParB"/>
    <property type="match status" value="1"/>
</dbReference>
<dbReference type="AlphaFoldDB" id="A0A160NS98"/>
<dbReference type="KEGG" id="slau:SLA_0232"/>
<dbReference type="InterPro" id="IPR036086">
    <property type="entry name" value="ParB/Sulfiredoxin_sf"/>
</dbReference>
<sequence>MASEENRTPVPSDDVHLIPVTDLVDADSPRLRGESIEHIELLLTSHAELPPILVHRQTMRVIDGMHRLRVAALRGQRDIAVRFFDGPDADAFILAVSTNVSHGLPLSLSDRTAAAERIVTHSPQLSDRSIASSTGLSPKTVAAIRRRTNPDRPQLNARVGRDGRVRPIDSGDGRRHAARIMRANPDASLRAVAKAAGISLGTAHDVRERLREGQDPVPAHRRAPRAGTGGANQEASCRRAGVCPHVSPPPYPDRDTALRNLRQDPSMRFSGTGRMLLRLLTAQALDNENWAKLIDHVPPHRADAIAALALDFARSWQEFAERLQRRVTHV</sequence>
<protein>
    <submittedName>
        <fullName evidence="3">Transcriptional regulator protein</fullName>
    </submittedName>
</protein>
<evidence type="ECO:0000256" key="1">
    <source>
        <dbReference type="SAM" id="MobiDB-lite"/>
    </source>
</evidence>
<dbReference type="Proteomes" id="UP000217676">
    <property type="component" value="Chromosome"/>
</dbReference>